<dbReference type="InterPro" id="IPR029058">
    <property type="entry name" value="AB_hydrolase_fold"/>
</dbReference>
<gene>
    <name evidence="2" type="ORF">DI565_09005</name>
</gene>
<accession>A0A2W5KM11</accession>
<evidence type="ECO:0000313" key="2">
    <source>
        <dbReference type="EMBL" id="PZQ15945.1"/>
    </source>
</evidence>
<evidence type="ECO:0000259" key="1">
    <source>
        <dbReference type="Pfam" id="PF01738"/>
    </source>
</evidence>
<dbReference type="Proteomes" id="UP000249577">
    <property type="component" value="Unassembled WGS sequence"/>
</dbReference>
<dbReference type="AlphaFoldDB" id="A0A2W5KM11"/>
<name>A0A2W5KM11_ANCNO</name>
<dbReference type="InterPro" id="IPR051049">
    <property type="entry name" value="Dienelactone_hydrolase-like"/>
</dbReference>
<sequence>MTERPDRRAITLYDRFTHGEMGRREFLDRLALLAGSTAGASVLLSTLTNDYAGAAIVAPDDQRLAIDRISYEAPGGRISGLLARPNDQQKRPAVIVIHENRGLNPHIEDVTRRLGLSGFLAFGVDLLSPEGGTPADEDKAREMIAALDLDRTTDNLAAAVPFLASRPESNGAVGAVGFCWGGGMANRLAVASTELKAAVSYYGKPLSPEEAAKVHAPLLLHYAGLDERINAEAPAFEQALKQNGKDFELYFYEGADHAFNNEANPARYERKAAALAWDRTIAFLESRLGAATPPTR</sequence>
<dbReference type="PANTHER" id="PTHR46623:SF6">
    <property type="entry name" value="ALPHA_BETA-HYDROLASES SUPERFAMILY PROTEIN"/>
    <property type="match status" value="1"/>
</dbReference>
<proteinExistence type="predicted"/>
<dbReference type="PANTHER" id="PTHR46623">
    <property type="entry name" value="CARBOXYMETHYLENEBUTENOLIDASE-RELATED"/>
    <property type="match status" value="1"/>
</dbReference>
<feature type="domain" description="Dienelactone hydrolase" evidence="1">
    <location>
        <begin position="78"/>
        <end position="286"/>
    </location>
</feature>
<protein>
    <submittedName>
        <fullName evidence="2">Carboxymethylenebutenolidase</fullName>
    </submittedName>
</protein>
<dbReference type="Pfam" id="PF01738">
    <property type="entry name" value="DLH"/>
    <property type="match status" value="1"/>
</dbReference>
<organism evidence="2 3">
    <name type="scientific">Ancylobacter novellus</name>
    <name type="common">Thiobacillus novellus</name>
    <dbReference type="NCBI Taxonomy" id="921"/>
    <lineage>
        <taxon>Bacteria</taxon>
        <taxon>Pseudomonadati</taxon>
        <taxon>Pseudomonadota</taxon>
        <taxon>Alphaproteobacteria</taxon>
        <taxon>Hyphomicrobiales</taxon>
        <taxon>Xanthobacteraceae</taxon>
        <taxon>Ancylobacter</taxon>
    </lineage>
</organism>
<dbReference type="Gene3D" id="3.40.50.1820">
    <property type="entry name" value="alpha/beta hydrolase"/>
    <property type="match status" value="1"/>
</dbReference>
<dbReference type="EMBL" id="QFPN01000004">
    <property type="protein sequence ID" value="PZQ15945.1"/>
    <property type="molecule type" value="Genomic_DNA"/>
</dbReference>
<comment type="caution">
    <text evidence="2">The sequence shown here is derived from an EMBL/GenBank/DDBJ whole genome shotgun (WGS) entry which is preliminary data.</text>
</comment>
<dbReference type="InterPro" id="IPR002925">
    <property type="entry name" value="Dienelactn_hydro"/>
</dbReference>
<dbReference type="PROSITE" id="PS51318">
    <property type="entry name" value="TAT"/>
    <property type="match status" value="1"/>
</dbReference>
<dbReference type="GO" id="GO:0016787">
    <property type="term" value="F:hydrolase activity"/>
    <property type="evidence" value="ECO:0007669"/>
    <property type="project" value="InterPro"/>
</dbReference>
<reference evidence="2 3" key="1">
    <citation type="submission" date="2017-08" db="EMBL/GenBank/DDBJ databases">
        <title>Infants hospitalized years apart are colonized by the same room-sourced microbial strains.</title>
        <authorList>
            <person name="Brooks B."/>
            <person name="Olm M.R."/>
            <person name="Firek B.A."/>
            <person name="Baker R."/>
            <person name="Thomas B.C."/>
            <person name="Morowitz M.J."/>
            <person name="Banfield J.F."/>
        </authorList>
    </citation>
    <scope>NUCLEOTIDE SEQUENCE [LARGE SCALE GENOMIC DNA]</scope>
    <source>
        <strain evidence="2">S2_005_003_R2_43</strain>
    </source>
</reference>
<dbReference type="SUPFAM" id="SSF53474">
    <property type="entry name" value="alpha/beta-Hydrolases"/>
    <property type="match status" value="1"/>
</dbReference>
<evidence type="ECO:0000313" key="3">
    <source>
        <dbReference type="Proteomes" id="UP000249577"/>
    </source>
</evidence>
<dbReference type="InterPro" id="IPR006311">
    <property type="entry name" value="TAT_signal"/>
</dbReference>